<dbReference type="HOGENOM" id="CLU_1410829_0_0_1"/>
<name>A0A0E0CND4_9ORYZ</name>
<keyword evidence="3" id="KW-1185">Reference proteome</keyword>
<dbReference type="EnsemblPlants" id="OMERI02G23540.1">
    <property type="protein sequence ID" value="OMERI02G23540.1"/>
    <property type="gene ID" value="OMERI02G23540"/>
</dbReference>
<protein>
    <submittedName>
        <fullName evidence="2">Uncharacterized protein</fullName>
    </submittedName>
</protein>
<dbReference type="Proteomes" id="UP000008021">
    <property type="component" value="Chromosome 2"/>
</dbReference>
<feature type="region of interest" description="Disordered" evidence="1">
    <location>
        <begin position="1"/>
        <end position="94"/>
    </location>
</feature>
<reference evidence="2" key="1">
    <citation type="submission" date="2015-04" db="UniProtKB">
        <authorList>
            <consortium name="EnsemblPlants"/>
        </authorList>
    </citation>
    <scope>IDENTIFICATION</scope>
</reference>
<reference evidence="2" key="2">
    <citation type="submission" date="2018-05" db="EMBL/GenBank/DDBJ databases">
        <title>OmerRS3 (Oryza meridionalis Reference Sequence Version 3).</title>
        <authorList>
            <person name="Zhang J."/>
            <person name="Kudrna D."/>
            <person name="Lee S."/>
            <person name="Talag J."/>
            <person name="Welchert J."/>
            <person name="Wing R.A."/>
        </authorList>
    </citation>
    <scope>NUCLEOTIDE SEQUENCE [LARGE SCALE GENOMIC DNA]</scope>
    <source>
        <strain evidence="2">cv. OR44</strain>
    </source>
</reference>
<organism evidence="2">
    <name type="scientific">Oryza meridionalis</name>
    <dbReference type="NCBI Taxonomy" id="40149"/>
    <lineage>
        <taxon>Eukaryota</taxon>
        <taxon>Viridiplantae</taxon>
        <taxon>Streptophyta</taxon>
        <taxon>Embryophyta</taxon>
        <taxon>Tracheophyta</taxon>
        <taxon>Spermatophyta</taxon>
        <taxon>Magnoliopsida</taxon>
        <taxon>Liliopsida</taxon>
        <taxon>Poales</taxon>
        <taxon>Poaceae</taxon>
        <taxon>BOP clade</taxon>
        <taxon>Oryzoideae</taxon>
        <taxon>Oryzeae</taxon>
        <taxon>Oryzinae</taxon>
        <taxon>Oryza</taxon>
    </lineage>
</organism>
<feature type="compositionally biased region" description="Basic and acidic residues" evidence="1">
    <location>
        <begin position="76"/>
        <end position="94"/>
    </location>
</feature>
<feature type="compositionally biased region" description="Low complexity" evidence="1">
    <location>
        <begin position="50"/>
        <end position="74"/>
    </location>
</feature>
<dbReference type="AlphaFoldDB" id="A0A0E0CND4"/>
<evidence type="ECO:0000313" key="2">
    <source>
        <dbReference type="EnsemblPlants" id="OMERI02G23540.1"/>
    </source>
</evidence>
<proteinExistence type="predicted"/>
<dbReference type="STRING" id="40149.A0A0E0CND4"/>
<sequence>MPSPPNRNLRFSSRSSSATSPNAATSFPACPESASGCGDGGSSQIPSPDPAATATAAVAAPALASRRGAAAAAEADAEKAREDPSRRMAERTDDKRVNAEAMASHNMTLYEKRHPNINADINFPMLSCEGRRSCDHRPVQATVQDCEAQCFEGHPRLLAGSKKGAGKKAFTVARRKYQCLRACSEWRDYTGFL</sequence>
<evidence type="ECO:0000313" key="3">
    <source>
        <dbReference type="Proteomes" id="UP000008021"/>
    </source>
</evidence>
<dbReference type="Gramene" id="OMERI02G23540.1">
    <property type="protein sequence ID" value="OMERI02G23540.1"/>
    <property type="gene ID" value="OMERI02G23540"/>
</dbReference>
<feature type="compositionally biased region" description="Low complexity" evidence="1">
    <location>
        <begin position="1"/>
        <end position="28"/>
    </location>
</feature>
<evidence type="ECO:0000256" key="1">
    <source>
        <dbReference type="SAM" id="MobiDB-lite"/>
    </source>
</evidence>
<accession>A0A0E0CND4</accession>